<dbReference type="PANTHER" id="PTHR30041">
    <property type="entry name" value="ARSENATE REDUCTASE"/>
    <property type="match status" value="1"/>
</dbReference>
<reference evidence="3 4" key="1">
    <citation type="submission" date="2018-04" db="EMBL/GenBank/DDBJ databases">
        <title>Thalassorhabdus spongiae gen. nov., sp. nov., isolated from a marine sponge in South-West Iceland.</title>
        <authorList>
            <person name="Knobloch S."/>
            <person name="Daussin A."/>
            <person name="Johannsson R."/>
            <person name="Marteinsson V.T."/>
        </authorList>
    </citation>
    <scope>NUCLEOTIDE SEQUENCE [LARGE SCALE GENOMIC DNA]</scope>
    <source>
        <strain evidence="3 4">Hp12</strain>
    </source>
</reference>
<dbReference type="OrthoDB" id="9803749at2"/>
<dbReference type="InterPro" id="IPR006660">
    <property type="entry name" value="Arsenate_reductase-like"/>
</dbReference>
<name>A0A2V1GPN5_9GAMM</name>
<evidence type="ECO:0000256" key="2">
    <source>
        <dbReference type="PROSITE-ProRule" id="PRU01282"/>
    </source>
</evidence>
<comment type="caution">
    <text evidence="3">The sequence shown here is derived from an EMBL/GenBank/DDBJ whole genome shotgun (WGS) entry which is preliminary data.</text>
</comment>
<dbReference type="PANTHER" id="PTHR30041:SF8">
    <property type="entry name" value="PROTEIN YFFB"/>
    <property type="match status" value="1"/>
</dbReference>
<sequence length="116" mass="13413">MKLYGIKNCDTVRKARKWMDTQLLDYQFCDFKAEAPSAELIQSWLAQHPATTVLNRRSTTWRQLDDQQKALAETPKSAAALASEFSSLIKRPVLEYQGQVYFGFNSQQYEQIFNAQ</sequence>
<dbReference type="InterPro" id="IPR006504">
    <property type="entry name" value="Tscrpt_reg_Spx/MgsR"/>
</dbReference>
<protein>
    <submittedName>
        <fullName evidence="3">Arsenate reductase</fullName>
    </submittedName>
</protein>
<dbReference type="InterPro" id="IPR036249">
    <property type="entry name" value="Thioredoxin-like_sf"/>
</dbReference>
<evidence type="ECO:0000313" key="4">
    <source>
        <dbReference type="Proteomes" id="UP000244906"/>
    </source>
</evidence>
<dbReference type="AlphaFoldDB" id="A0A2V1GPN5"/>
<dbReference type="NCBIfam" id="TIGR01617">
    <property type="entry name" value="arsC_related"/>
    <property type="match status" value="1"/>
</dbReference>
<accession>A0A2V1GPN5</accession>
<dbReference type="Gene3D" id="3.40.30.10">
    <property type="entry name" value="Glutaredoxin"/>
    <property type="match status" value="1"/>
</dbReference>
<dbReference type="EMBL" id="QDDL01000011">
    <property type="protein sequence ID" value="PVZ64919.1"/>
    <property type="molecule type" value="Genomic_DNA"/>
</dbReference>
<dbReference type="SUPFAM" id="SSF52833">
    <property type="entry name" value="Thioredoxin-like"/>
    <property type="match status" value="1"/>
</dbReference>
<gene>
    <name evidence="3" type="ORF">DC094_18820</name>
</gene>
<dbReference type="PROSITE" id="PS51353">
    <property type="entry name" value="ARSC"/>
    <property type="match status" value="1"/>
</dbReference>
<dbReference type="Proteomes" id="UP000244906">
    <property type="component" value="Unassembled WGS sequence"/>
</dbReference>
<organism evidence="3 4">
    <name type="scientific">Pelagibaculum spongiae</name>
    <dbReference type="NCBI Taxonomy" id="2080658"/>
    <lineage>
        <taxon>Bacteria</taxon>
        <taxon>Pseudomonadati</taxon>
        <taxon>Pseudomonadota</taxon>
        <taxon>Gammaproteobacteria</taxon>
        <taxon>Oceanospirillales</taxon>
        <taxon>Pelagibaculum</taxon>
    </lineage>
</organism>
<comment type="similarity">
    <text evidence="1 2">Belongs to the ArsC family.</text>
</comment>
<keyword evidence="4" id="KW-1185">Reference proteome</keyword>
<evidence type="ECO:0000256" key="1">
    <source>
        <dbReference type="ARBA" id="ARBA00007198"/>
    </source>
</evidence>
<evidence type="ECO:0000313" key="3">
    <source>
        <dbReference type="EMBL" id="PVZ64919.1"/>
    </source>
</evidence>
<dbReference type="Pfam" id="PF03960">
    <property type="entry name" value="ArsC"/>
    <property type="match status" value="1"/>
</dbReference>
<proteinExistence type="inferred from homology"/>
<dbReference type="RefSeq" id="WP_116688674.1">
    <property type="nucleotide sequence ID" value="NZ_CAWNYD010000011.1"/>
</dbReference>